<dbReference type="Pfam" id="PF07992">
    <property type="entry name" value="Pyr_redox_2"/>
    <property type="match status" value="1"/>
</dbReference>
<evidence type="ECO:0000256" key="6">
    <source>
        <dbReference type="ARBA" id="ARBA00023002"/>
    </source>
</evidence>
<evidence type="ECO:0000256" key="7">
    <source>
        <dbReference type="ARBA" id="ARBA00023027"/>
    </source>
</evidence>
<dbReference type="Gene3D" id="3.50.50.100">
    <property type="match status" value="1"/>
</dbReference>
<evidence type="ECO:0000259" key="9">
    <source>
        <dbReference type="Pfam" id="PF07992"/>
    </source>
</evidence>
<keyword evidence="7" id="KW-0520">NAD</keyword>
<dbReference type="PRINTS" id="PR00411">
    <property type="entry name" value="PNDRDTASEI"/>
</dbReference>
<sequence>MSQAHRVVIVGGGFGGLACARGLKRANVEVTVIDRRNFHLFQPLLYQVATGELSPANIASPIRSILQKQKNCQVLLGAVSGIDLETQSVHIDDRQIPFDSLVIATGSTHSYFGHEEWSEQAPGLKTIEDATEIRKRILYAFERANLATSEEERRAALTFVIVGAGPTGVELSGALSDVGHNMLSKEFRGGHPEELRIILCEGQPDPLGMYPPPLVKKSREELDRLGVELMTSSMVTDIQDDHVVVKHGDEENRIYTRTVIWAAGVRASSLGKIVADETGAETNRVGKILVNNNLSIGEHENLFVIGDLAFLKNEAGDPLPALAPVAMQQGSYVANLIKDRVSGNSGSSKPFHYRDRGSMAVIGRYAAIALVGKKKRQVSGIMAWFIWLFVHLMEITQFRNRLMVLFLWGWTYLTRDRSARLITGKLPRE</sequence>
<comment type="caution">
    <text evidence="11">The sequence shown here is derived from an EMBL/GenBank/DDBJ whole genome shotgun (WGS) entry which is preliminary data.</text>
</comment>
<evidence type="ECO:0000256" key="3">
    <source>
        <dbReference type="ARBA" id="ARBA00022630"/>
    </source>
</evidence>
<evidence type="ECO:0000313" key="11">
    <source>
        <dbReference type="EMBL" id="TWT63486.1"/>
    </source>
</evidence>
<dbReference type="PRINTS" id="PR00368">
    <property type="entry name" value="FADPNR"/>
</dbReference>
<evidence type="ECO:0000256" key="4">
    <source>
        <dbReference type="ARBA" id="ARBA00022827"/>
    </source>
</evidence>
<dbReference type="InterPro" id="IPR045024">
    <property type="entry name" value="NDH-2"/>
</dbReference>
<dbReference type="Pfam" id="PF22366">
    <property type="entry name" value="NDH2_C"/>
    <property type="match status" value="1"/>
</dbReference>
<dbReference type="EMBL" id="SJPG01000001">
    <property type="protein sequence ID" value="TWT63486.1"/>
    <property type="molecule type" value="Genomic_DNA"/>
</dbReference>
<keyword evidence="3" id="KW-0285">Flavoprotein</keyword>
<proteinExistence type="inferred from homology"/>
<evidence type="ECO:0000313" key="12">
    <source>
        <dbReference type="Proteomes" id="UP000316095"/>
    </source>
</evidence>
<keyword evidence="4" id="KW-0274">FAD</keyword>
<evidence type="ECO:0000256" key="2">
    <source>
        <dbReference type="ARBA" id="ARBA00012637"/>
    </source>
</evidence>
<dbReference type="InterPro" id="IPR054585">
    <property type="entry name" value="NDH2-like_C"/>
</dbReference>
<dbReference type="AlphaFoldDB" id="A0A5C5XJU2"/>
<dbReference type="GO" id="GO:0050136">
    <property type="term" value="F:NADH dehydrogenase (quinone) (non-electrogenic) activity"/>
    <property type="evidence" value="ECO:0007669"/>
    <property type="project" value="UniProtKB-EC"/>
</dbReference>
<gene>
    <name evidence="11" type="ORF">Pan54_42390</name>
</gene>
<evidence type="ECO:0000256" key="8">
    <source>
        <dbReference type="ARBA" id="ARBA00047599"/>
    </source>
</evidence>
<evidence type="ECO:0000256" key="5">
    <source>
        <dbReference type="ARBA" id="ARBA00022946"/>
    </source>
</evidence>
<comment type="similarity">
    <text evidence="1">Belongs to the NADH dehydrogenase family.</text>
</comment>
<dbReference type="SUPFAM" id="SSF51905">
    <property type="entry name" value="FAD/NAD(P)-binding domain"/>
    <property type="match status" value="1"/>
</dbReference>
<dbReference type="OrthoDB" id="9781621at2"/>
<name>A0A5C5XJU2_9PLAN</name>
<feature type="domain" description="FAD/NAD(P)-binding" evidence="9">
    <location>
        <begin position="6"/>
        <end position="330"/>
    </location>
</feature>
<keyword evidence="12" id="KW-1185">Reference proteome</keyword>
<reference evidence="11 12" key="1">
    <citation type="submission" date="2019-02" db="EMBL/GenBank/DDBJ databases">
        <title>Deep-cultivation of Planctomycetes and their phenomic and genomic characterization uncovers novel biology.</title>
        <authorList>
            <person name="Wiegand S."/>
            <person name="Jogler M."/>
            <person name="Boedeker C."/>
            <person name="Pinto D."/>
            <person name="Vollmers J."/>
            <person name="Rivas-Marin E."/>
            <person name="Kohn T."/>
            <person name="Peeters S.H."/>
            <person name="Heuer A."/>
            <person name="Rast P."/>
            <person name="Oberbeckmann S."/>
            <person name="Bunk B."/>
            <person name="Jeske O."/>
            <person name="Meyerdierks A."/>
            <person name="Storesund J.E."/>
            <person name="Kallscheuer N."/>
            <person name="Luecker S."/>
            <person name="Lage O.M."/>
            <person name="Pohl T."/>
            <person name="Merkel B.J."/>
            <person name="Hornburger P."/>
            <person name="Mueller R.-W."/>
            <person name="Bruemmer F."/>
            <person name="Labrenz M."/>
            <person name="Spormann A.M."/>
            <person name="Op Den Camp H."/>
            <person name="Overmann J."/>
            <person name="Amann R."/>
            <person name="Jetten M.S.M."/>
            <person name="Mascher T."/>
            <person name="Medema M.H."/>
            <person name="Devos D.P."/>
            <person name="Kaster A.-K."/>
            <person name="Ovreas L."/>
            <person name="Rohde M."/>
            <person name="Galperin M.Y."/>
            <person name="Jogler C."/>
        </authorList>
    </citation>
    <scope>NUCLEOTIDE SEQUENCE [LARGE SCALE GENOMIC DNA]</scope>
    <source>
        <strain evidence="11 12">Pan54</strain>
    </source>
</reference>
<protein>
    <recommendedName>
        <fullName evidence="2">NADH:ubiquinone reductase (non-electrogenic)</fullName>
        <ecNumber evidence="2">1.6.5.9</ecNumber>
    </recommendedName>
</protein>
<dbReference type="PROSITE" id="PS51257">
    <property type="entry name" value="PROKAR_LIPOPROTEIN"/>
    <property type="match status" value="1"/>
</dbReference>
<dbReference type="InterPro" id="IPR023753">
    <property type="entry name" value="FAD/NAD-binding_dom"/>
</dbReference>
<organism evidence="11 12">
    <name type="scientific">Rubinisphaera italica</name>
    <dbReference type="NCBI Taxonomy" id="2527969"/>
    <lineage>
        <taxon>Bacteria</taxon>
        <taxon>Pseudomonadati</taxon>
        <taxon>Planctomycetota</taxon>
        <taxon>Planctomycetia</taxon>
        <taxon>Planctomycetales</taxon>
        <taxon>Planctomycetaceae</taxon>
        <taxon>Rubinisphaera</taxon>
    </lineage>
</organism>
<dbReference type="InterPro" id="IPR036188">
    <property type="entry name" value="FAD/NAD-bd_sf"/>
</dbReference>
<dbReference type="PANTHER" id="PTHR43706">
    <property type="entry name" value="NADH DEHYDROGENASE"/>
    <property type="match status" value="1"/>
</dbReference>
<keyword evidence="5" id="KW-0809">Transit peptide</keyword>
<feature type="domain" description="External alternative NADH-ubiquinone oxidoreductase-like C-terminal" evidence="10">
    <location>
        <begin position="356"/>
        <end position="413"/>
    </location>
</feature>
<comment type="catalytic activity">
    <reaction evidence="8">
        <text>a quinone + NADH + H(+) = a quinol + NAD(+)</text>
        <dbReference type="Rhea" id="RHEA:46160"/>
        <dbReference type="ChEBI" id="CHEBI:15378"/>
        <dbReference type="ChEBI" id="CHEBI:24646"/>
        <dbReference type="ChEBI" id="CHEBI:57540"/>
        <dbReference type="ChEBI" id="CHEBI:57945"/>
        <dbReference type="ChEBI" id="CHEBI:132124"/>
        <dbReference type="EC" id="1.6.5.9"/>
    </reaction>
</comment>
<dbReference type="EC" id="1.6.5.9" evidence="2"/>
<evidence type="ECO:0000259" key="10">
    <source>
        <dbReference type="Pfam" id="PF22366"/>
    </source>
</evidence>
<keyword evidence="6 11" id="KW-0560">Oxidoreductase</keyword>
<dbReference type="PANTHER" id="PTHR43706:SF47">
    <property type="entry name" value="EXTERNAL NADH-UBIQUINONE OXIDOREDUCTASE 1, MITOCHONDRIAL-RELATED"/>
    <property type="match status" value="1"/>
</dbReference>
<accession>A0A5C5XJU2</accession>
<dbReference type="RefSeq" id="WP_146505224.1">
    <property type="nucleotide sequence ID" value="NZ_SJPG01000001.1"/>
</dbReference>
<dbReference type="Proteomes" id="UP000316095">
    <property type="component" value="Unassembled WGS sequence"/>
</dbReference>
<evidence type="ECO:0000256" key="1">
    <source>
        <dbReference type="ARBA" id="ARBA00005272"/>
    </source>
</evidence>